<evidence type="ECO:0000313" key="5">
    <source>
        <dbReference type="Proteomes" id="UP000218542"/>
    </source>
</evidence>
<dbReference type="SMART" id="SM00091">
    <property type="entry name" value="PAS"/>
    <property type="match status" value="1"/>
</dbReference>
<evidence type="ECO:0000256" key="1">
    <source>
        <dbReference type="SAM" id="Coils"/>
    </source>
</evidence>
<keyword evidence="5" id="KW-1185">Reference proteome</keyword>
<feature type="domain" description="PAC" evidence="3">
    <location>
        <begin position="193"/>
        <end position="245"/>
    </location>
</feature>
<dbReference type="PROSITE" id="PS50113">
    <property type="entry name" value="PAC"/>
    <property type="match status" value="1"/>
</dbReference>
<feature type="coiled-coil region" evidence="1">
    <location>
        <begin position="88"/>
        <end position="122"/>
    </location>
</feature>
<keyword evidence="2" id="KW-0472">Membrane</keyword>
<dbReference type="SUPFAM" id="SSF55785">
    <property type="entry name" value="PYP-like sensor domain (PAS domain)"/>
    <property type="match status" value="1"/>
</dbReference>
<dbReference type="InterPro" id="IPR000014">
    <property type="entry name" value="PAS"/>
</dbReference>
<dbReference type="Pfam" id="PF13426">
    <property type="entry name" value="PAS_9"/>
    <property type="match status" value="1"/>
</dbReference>
<dbReference type="NCBIfam" id="TIGR00229">
    <property type="entry name" value="sensory_box"/>
    <property type="match status" value="1"/>
</dbReference>
<proteinExistence type="predicted"/>
<evidence type="ECO:0000313" key="4">
    <source>
        <dbReference type="EMBL" id="GAX61323.1"/>
    </source>
</evidence>
<dbReference type="RefSeq" id="WP_096894713.1">
    <property type="nucleotide sequence ID" value="NZ_BAOS01000022.1"/>
</dbReference>
<keyword evidence="1" id="KW-0175">Coiled coil</keyword>
<accession>A0A286TZJ8</accession>
<keyword evidence="2" id="KW-0812">Transmembrane</keyword>
<name>A0A286TZJ8_9BACT</name>
<evidence type="ECO:0000256" key="2">
    <source>
        <dbReference type="SAM" id="Phobius"/>
    </source>
</evidence>
<dbReference type="InterPro" id="IPR000700">
    <property type="entry name" value="PAS-assoc_C"/>
</dbReference>
<keyword evidence="2" id="KW-1133">Transmembrane helix</keyword>
<sequence length="254" mass="29488">MGNGNSKGLSVNAKTIILLILFLDVGFTVKMIHKYNDMKDAGFVREKTFAENMEKRIMKAFGSPEEGFKLVEEAVGQKLEAEKVADSLRGQDIKIRHINQELERAKEQLEMEKVQLQKSERDKRLLLESLKEGVYQSEPGVDGKFTWVNQACAEMFGYTSPEEMIGTKVRDIYVDQKDRERLVKKLREDGVWMGFASFCKKKNGEHFYTERTSTMVKNEAGIPIRIEGIIRDITERKRQEDEWQKEIKELKKKQ</sequence>
<dbReference type="OrthoDB" id="276578at2"/>
<feature type="transmembrane region" description="Helical" evidence="2">
    <location>
        <begin position="12"/>
        <end position="29"/>
    </location>
</feature>
<dbReference type="AlphaFoldDB" id="A0A286TZJ8"/>
<comment type="caution">
    <text evidence="4">The sequence shown here is derived from an EMBL/GenBank/DDBJ whole genome shotgun (WGS) entry which is preliminary data.</text>
</comment>
<protein>
    <recommendedName>
        <fullName evidence="3">PAC domain-containing protein</fullName>
    </recommendedName>
</protein>
<organism evidence="4 5">
    <name type="scientific">Candidatus Scalindua japonica</name>
    <dbReference type="NCBI Taxonomy" id="1284222"/>
    <lineage>
        <taxon>Bacteria</taxon>
        <taxon>Pseudomonadati</taxon>
        <taxon>Planctomycetota</taxon>
        <taxon>Candidatus Brocadiia</taxon>
        <taxon>Candidatus Brocadiales</taxon>
        <taxon>Candidatus Scalinduaceae</taxon>
        <taxon>Candidatus Scalindua</taxon>
    </lineage>
</organism>
<dbReference type="CDD" id="cd00130">
    <property type="entry name" value="PAS"/>
    <property type="match status" value="1"/>
</dbReference>
<dbReference type="Proteomes" id="UP000218542">
    <property type="component" value="Unassembled WGS sequence"/>
</dbReference>
<evidence type="ECO:0000259" key="3">
    <source>
        <dbReference type="PROSITE" id="PS50113"/>
    </source>
</evidence>
<dbReference type="InterPro" id="IPR035965">
    <property type="entry name" value="PAS-like_dom_sf"/>
</dbReference>
<dbReference type="EMBL" id="BAOS01000022">
    <property type="protein sequence ID" value="GAX61323.1"/>
    <property type="molecule type" value="Genomic_DNA"/>
</dbReference>
<gene>
    <name evidence="4" type="ORF">SCALIN_C22_0032</name>
</gene>
<dbReference type="Gene3D" id="3.30.450.20">
    <property type="entry name" value="PAS domain"/>
    <property type="match status" value="1"/>
</dbReference>
<reference evidence="5" key="1">
    <citation type="journal article" date="2017" name="Environ. Microbiol. Rep.">
        <title>Genetic Diversity of Marine Anaerobic Ammonium-Oxidizing Bacteria as Revealed by Genomic and Proteomic Analyses of 'Candidatus Scalindua japonica'.</title>
        <authorList>
            <person name="Oshiki M."/>
            <person name="Mizuto K."/>
            <person name="Kimura Z."/>
            <person name="Kindaichi T."/>
            <person name="Satoh H."/>
            <person name="Okabe S."/>
        </authorList>
    </citation>
    <scope>NUCLEOTIDE SEQUENCE [LARGE SCALE GENOMIC DNA]</scope>
    <source>
        <strain evidence="5">husup-a2</strain>
    </source>
</reference>